<feature type="transmembrane region" description="Helical" evidence="1">
    <location>
        <begin position="27"/>
        <end position="46"/>
    </location>
</feature>
<feature type="transmembrane region" description="Helical" evidence="1">
    <location>
        <begin position="153"/>
        <end position="173"/>
    </location>
</feature>
<evidence type="ECO:0000256" key="1">
    <source>
        <dbReference type="SAM" id="Phobius"/>
    </source>
</evidence>
<name>A0A7L6N5V5_9MOLU</name>
<evidence type="ECO:0008006" key="4">
    <source>
        <dbReference type="Google" id="ProtNLM"/>
    </source>
</evidence>
<dbReference type="Proteomes" id="UP000512167">
    <property type="component" value="Chromosome"/>
</dbReference>
<dbReference type="EMBL" id="CP051151">
    <property type="protein sequence ID" value="QLY39949.1"/>
    <property type="molecule type" value="Genomic_DNA"/>
</dbReference>
<feature type="transmembrane region" description="Helical" evidence="1">
    <location>
        <begin position="179"/>
        <end position="197"/>
    </location>
</feature>
<evidence type="ECO:0000313" key="3">
    <source>
        <dbReference type="Proteomes" id="UP000512167"/>
    </source>
</evidence>
<dbReference type="GO" id="GO:0016020">
    <property type="term" value="C:membrane"/>
    <property type="evidence" value="ECO:0007669"/>
    <property type="project" value="UniProtKB-SubCell"/>
</dbReference>
<dbReference type="RefSeq" id="WP_312032443.1">
    <property type="nucleotide sequence ID" value="NZ_CP051151.1"/>
</dbReference>
<feature type="transmembrane region" description="Helical" evidence="1">
    <location>
        <begin position="58"/>
        <end position="81"/>
    </location>
</feature>
<keyword evidence="3" id="KW-1185">Reference proteome</keyword>
<proteinExistence type="predicted"/>
<sequence length="202" mass="23754">MITFIIFIILSFLLYYKSTWIKKHNTSLYTFFIILSLIAFLISQLATHTIFNSLTLPWIKGFLGLALFYMVMLAGALPNWTYQKKLYSVRTELSIIGFIAISPHAIFNLVKIIKGTIEPTYFGIIAYIIMIPLFITSFISIRKKMKPKDWKKLQRLAYIVYILLFIHLIIHYSLPINQILYIVLLVNYLIFKLIKIFKNSKR</sequence>
<dbReference type="AlphaFoldDB" id="A0A7L6N5V5"/>
<dbReference type="KEGG" id="tbk:HF295_03385"/>
<organism evidence="2 3">
    <name type="scientific">Hujiaoplasma nucleasis</name>
    <dbReference type="NCBI Taxonomy" id="2725268"/>
    <lineage>
        <taxon>Bacteria</taxon>
        <taxon>Bacillati</taxon>
        <taxon>Mycoplasmatota</taxon>
        <taxon>Mollicutes</taxon>
        <taxon>Candidatus Izemoplasmatales</taxon>
        <taxon>Hujiaoplasmataceae</taxon>
        <taxon>Hujiaoplasma</taxon>
    </lineage>
</organism>
<keyword evidence="1" id="KW-1133">Transmembrane helix</keyword>
<feature type="transmembrane region" description="Helical" evidence="1">
    <location>
        <begin position="119"/>
        <end position="141"/>
    </location>
</feature>
<reference evidence="2 3" key="1">
    <citation type="submission" date="2020-04" db="EMBL/GenBank/DDBJ databases">
        <authorList>
            <person name="Zheng R.K."/>
            <person name="Sun C.M."/>
        </authorList>
    </citation>
    <scope>NUCLEOTIDE SEQUENCE [LARGE SCALE GENOMIC DNA]</scope>
    <source>
        <strain evidence="3">zrk29</strain>
    </source>
</reference>
<keyword evidence="1" id="KW-0812">Transmembrane</keyword>
<gene>
    <name evidence="2" type="ORF">HF295_03385</name>
</gene>
<feature type="transmembrane region" description="Helical" evidence="1">
    <location>
        <begin position="93"/>
        <end position="113"/>
    </location>
</feature>
<keyword evidence="1" id="KW-0472">Membrane</keyword>
<evidence type="ECO:0000313" key="2">
    <source>
        <dbReference type="EMBL" id="QLY39949.1"/>
    </source>
</evidence>
<accession>A0A7L6N5V5</accession>
<protein>
    <recommendedName>
        <fullName evidence="4">Ferric oxidoreductase domain-containing protein</fullName>
    </recommendedName>
</protein>